<evidence type="ECO:0000256" key="1">
    <source>
        <dbReference type="ARBA" id="ARBA00010641"/>
    </source>
</evidence>
<dbReference type="AlphaFoldDB" id="A0A1F4W2J7"/>
<dbReference type="InterPro" id="IPR036388">
    <property type="entry name" value="WH-like_DNA-bd_sf"/>
</dbReference>
<protein>
    <recommendedName>
        <fullName evidence="6">RNA polymerase sigma factor</fullName>
    </recommendedName>
</protein>
<dbReference type="EMBL" id="MEVT01000005">
    <property type="protein sequence ID" value="OGC63644.1"/>
    <property type="molecule type" value="Genomic_DNA"/>
</dbReference>
<keyword evidence="3 6" id="KW-0731">Sigma factor</keyword>
<reference evidence="9 10" key="1">
    <citation type="journal article" date="2016" name="Nat. Commun.">
        <title>Thousands of microbial genomes shed light on interconnected biogeochemical processes in an aquifer system.</title>
        <authorList>
            <person name="Anantharaman K."/>
            <person name="Brown C.T."/>
            <person name="Hug L.A."/>
            <person name="Sharon I."/>
            <person name="Castelle C.J."/>
            <person name="Probst A.J."/>
            <person name="Thomas B.C."/>
            <person name="Singh A."/>
            <person name="Wilkins M.J."/>
            <person name="Karaoz U."/>
            <person name="Brodie E.L."/>
            <person name="Williams K.H."/>
            <person name="Hubbard S.S."/>
            <person name="Banfield J.F."/>
        </authorList>
    </citation>
    <scope>NUCLEOTIDE SEQUENCE [LARGE SCALE GENOMIC DNA]</scope>
</reference>
<dbReference type="SUPFAM" id="SSF88946">
    <property type="entry name" value="Sigma2 domain of RNA polymerase sigma factors"/>
    <property type="match status" value="1"/>
</dbReference>
<dbReference type="InterPro" id="IPR000838">
    <property type="entry name" value="RNA_pol_sigma70_ECF_CS"/>
</dbReference>
<dbReference type="InterPro" id="IPR013324">
    <property type="entry name" value="RNA_pol_sigma_r3/r4-like"/>
</dbReference>
<feature type="domain" description="RNA polymerase sigma-70 region 2" evidence="7">
    <location>
        <begin position="22"/>
        <end position="89"/>
    </location>
</feature>
<dbReference type="NCBIfam" id="TIGR02937">
    <property type="entry name" value="sigma70-ECF"/>
    <property type="match status" value="1"/>
</dbReference>
<dbReference type="Gene3D" id="1.10.1740.10">
    <property type="match status" value="1"/>
</dbReference>
<dbReference type="SUPFAM" id="SSF88659">
    <property type="entry name" value="Sigma3 and sigma4 domains of RNA polymerase sigma factors"/>
    <property type="match status" value="1"/>
</dbReference>
<dbReference type="Pfam" id="PF04542">
    <property type="entry name" value="Sigma70_r2"/>
    <property type="match status" value="1"/>
</dbReference>
<evidence type="ECO:0000256" key="6">
    <source>
        <dbReference type="RuleBase" id="RU000716"/>
    </source>
</evidence>
<gene>
    <name evidence="9" type="ORF">A2264_04745</name>
</gene>
<dbReference type="Proteomes" id="UP000176614">
    <property type="component" value="Unassembled WGS sequence"/>
</dbReference>
<evidence type="ECO:0000256" key="3">
    <source>
        <dbReference type="ARBA" id="ARBA00023082"/>
    </source>
</evidence>
<evidence type="ECO:0000259" key="7">
    <source>
        <dbReference type="Pfam" id="PF04542"/>
    </source>
</evidence>
<dbReference type="GO" id="GO:0006352">
    <property type="term" value="P:DNA-templated transcription initiation"/>
    <property type="evidence" value="ECO:0007669"/>
    <property type="project" value="InterPro"/>
</dbReference>
<evidence type="ECO:0000259" key="8">
    <source>
        <dbReference type="Pfam" id="PF08281"/>
    </source>
</evidence>
<keyword evidence="4 6" id="KW-0238">DNA-binding</keyword>
<proteinExistence type="inferred from homology"/>
<dbReference type="GO" id="GO:0003677">
    <property type="term" value="F:DNA binding"/>
    <property type="evidence" value="ECO:0007669"/>
    <property type="project" value="UniProtKB-KW"/>
</dbReference>
<dbReference type="Gene3D" id="1.10.10.10">
    <property type="entry name" value="Winged helix-like DNA-binding domain superfamily/Winged helix DNA-binding domain"/>
    <property type="match status" value="1"/>
</dbReference>
<evidence type="ECO:0000313" key="10">
    <source>
        <dbReference type="Proteomes" id="UP000176614"/>
    </source>
</evidence>
<accession>A0A1F4W2J7</accession>
<dbReference type="InterPro" id="IPR039425">
    <property type="entry name" value="RNA_pol_sigma-70-like"/>
</dbReference>
<evidence type="ECO:0000313" key="9">
    <source>
        <dbReference type="EMBL" id="OGC63644.1"/>
    </source>
</evidence>
<keyword evidence="5 6" id="KW-0804">Transcription</keyword>
<dbReference type="PROSITE" id="PS01063">
    <property type="entry name" value="SIGMA70_ECF"/>
    <property type="match status" value="1"/>
</dbReference>
<comment type="caution">
    <text evidence="9">The sequence shown here is derived from an EMBL/GenBank/DDBJ whole genome shotgun (WGS) entry which is preliminary data.</text>
</comment>
<dbReference type="GO" id="GO:0016987">
    <property type="term" value="F:sigma factor activity"/>
    <property type="evidence" value="ECO:0007669"/>
    <property type="project" value="UniProtKB-KW"/>
</dbReference>
<dbReference type="InterPro" id="IPR013249">
    <property type="entry name" value="RNA_pol_sigma70_r4_t2"/>
</dbReference>
<dbReference type="CDD" id="cd06171">
    <property type="entry name" value="Sigma70_r4"/>
    <property type="match status" value="1"/>
</dbReference>
<dbReference type="InterPro" id="IPR013325">
    <property type="entry name" value="RNA_pol_sigma_r2"/>
</dbReference>
<feature type="domain" description="RNA polymerase sigma factor 70 region 4 type 2" evidence="8">
    <location>
        <begin position="116"/>
        <end position="167"/>
    </location>
</feature>
<evidence type="ECO:0000256" key="2">
    <source>
        <dbReference type="ARBA" id="ARBA00023015"/>
    </source>
</evidence>
<evidence type="ECO:0000256" key="5">
    <source>
        <dbReference type="ARBA" id="ARBA00023163"/>
    </source>
</evidence>
<dbReference type="PANTHER" id="PTHR43133">
    <property type="entry name" value="RNA POLYMERASE ECF-TYPE SIGMA FACTO"/>
    <property type="match status" value="1"/>
</dbReference>
<sequence length="174" mass="20564">MYSDEEIVKKVIAGDKLAYENIIERYQAKLVRYVSYLLKDNTEAEDVVQDTFIKAYMNLNSLNLSKKFSSWIYRIAHNESVNKLIKRKWISNFDFELFSTDLSVEEHFEKEEIKNWIALCLDKVDIKYKEPLVLYYLEDKSYDEISTILRIPVGTVGTRINRGKKLLKTICQTK</sequence>
<comment type="similarity">
    <text evidence="1 6">Belongs to the sigma-70 factor family. ECF subfamily.</text>
</comment>
<dbReference type="InterPro" id="IPR014284">
    <property type="entry name" value="RNA_pol_sigma-70_dom"/>
</dbReference>
<dbReference type="PANTHER" id="PTHR43133:SF51">
    <property type="entry name" value="RNA POLYMERASE SIGMA FACTOR"/>
    <property type="match status" value="1"/>
</dbReference>
<dbReference type="Pfam" id="PF08281">
    <property type="entry name" value="Sigma70_r4_2"/>
    <property type="match status" value="1"/>
</dbReference>
<organism evidence="9 10">
    <name type="scientific">candidate division WWE3 bacterium RIFOXYA2_FULL_46_9</name>
    <dbReference type="NCBI Taxonomy" id="1802636"/>
    <lineage>
        <taxon>Bacteria</taxon>
        <taxon>Katanobacteria</taxon>
    </lineage>
</organism>
<name>A0A1F4W2J7_UNCKA</name>
<keyword evidence="2 6" id="KW-0805">Transcription regulation</keyword>
<dbReference type="InterPro" id="IPR007627">
    <property type="entry name" value="RNA_pol_sigma70_r2"/>
</dbReference>
<evidence type="ECO:0000256" key="4">
    <source>
        <dbReference type="ARBA" id="ARBA00023125"/>
    </source>
</evidence>